<dbReference type="PANTHER" id="PTHR10041:SF5">
    <property type="entry name" value="LEUCINE-RICH COLIPASE-LIKE PROTEIN 1"/>
    <property type="match status" value="1"/>
</dbReference>
<dbReference type="GO" id="GO:0016042">
    <property type="term" value="P:lipid catabolic process"/>
    <property type="evidence" value="ECO:0007669"/>
    <property type="project" value="InterPro"/>
</dbReference>
<dbReference type="GO" id="GO:0007586">
    <property type="term" value="P:digestion"/>
    <property type="evidence" value="ECO:0007669"/>
    <property type="project" value="InterPro"/>
</dbReference>
<accession>A0A0K8R5Y2</accession>
<proteinExistence type="evidence at transcript level"/>
<name>A0A0K8R5Y2_IXORI</name>
<sequence length="119" mass="12833">MKTDFAALALTFVVASLLVDVISSQGQEPVLPGPFPFPPSSPGGVGEPCSVYRKCQRDLCCLLTHKKNGDRATCQPKGRPGQQCSEDQVKGGPYSSHCPCLTGPCPSRPYNRCLYYPNN</sequence>
<evidence type="ECO:0000313" key="3">
    <source>
        <dbReference type="EMBL" id="JAA65884.1"/>
    </source>
</evidence>
<evidence type="ECO:0000256" key="2">
    <source>
        <dbReference type="SAM" id="SignalP"/>
    </source>
</evidence>
<evidence type="ECO:0000256" key="1">
    <source>
        <dbReference type="SAM" id="MobiDB-lite"/>
    </source>
</evidence>
<dbReference type="EMBL" id="GADI01007924">
    <property type="protein sequence ID" value="JAA65884.1"/>
    <property type="molecule type" value="mRNA"/>
</dbReference>
<dbReference type="GO" id="GO:0005576">
    <property type="term" value="C:extracellular region"/>
    <property type="evidence" value="ECO:0007669"/>
    <property type="project" value="InterPro"/>
</dbReference>
<dbReference type="GO" id="GO:0008047">
    <property type="term" value="F:enzyme activator activity"/>
    <property type="evidence" value="ECO:0007669"/>
    <property type="project" value="InterPro"/>
</dbReference>
<dbReference type="InterPro" id="IPR001981">
    <property type="entry name" value="Colipase"/>
</dbReference>
<keyword evidence="2" id="KW-0732">Signal</keyword>
<organism evidence="3">
    <name type="scientific">Ixodes ricinus</name>
    <name type="common">Common tick</name>
    <name type="synonym">Acarus ricinus</name>
    <dbReference type="NCBI Taxonomy" id="34613"/>
    <lineage>
        <taxon>Eukaryota</taxon>
        <taxon>Metazoa</taxon>
        <taxon>Ecdysozoa</taxon>
        <taxon>Arthropoda</taxon>
        <taxon>Chelicerata</taxon>
        <taxon>Arachnida</taxon>
        <taxon>Acari</taxon>
        <taxon>Parasitiformes</taxon>
        <taxon>Ixodida</taxon>
        <taxon>Ixodoidea</taxon>
        <taxon>Ixodidae</taxon>
        <taxon>Ixodinae</taxon>
        <taxon>Ixodes</taxon>
    </lineage>
</organism>
<dbReference type="Gene3D" id="2.10.80.10">
    <property type="entry name" value="Lipase, subunit A"/>
    <property type="match status" value="1"/>
</dbReference>
<feature type="signal peptide" evidence="2">
    <location>
        <begin position="1"/>
        <end position="26"/>
    </location>
</feature>
<feature type="chain" id="PRO_5005516365" evidence="2">
    <location>
        <begin position="27"/>
        <end position="119"/>
    </location>
</feature>
<protein>
    <submittedName>
        <fullName evidence="3">Putative ixodegrin protein</fullName>
    </submittedName>
</protein>
<dbReference type="AlphaFoldDB" id="A0A0K8R5Y2"/>
<reference evidence="3" key="1">
    <citation type="submission" date="2012-12" db="EMBL/GenBank/DDBJ databases">
        <title>Identification and characterization of a phenylalanine ammonia-lyase gene family in Isatis indigotica Fort.</title>
        <authorList>
            <person name="Liu Q."/>
            <person name="Chen J."/>
            <person name="Zhou X."/>
            <person name="Di P."/>
            <person name="Xiao Y."/>
            <person name="Xuan H."/>
            <person name="Zhang L."/>
            <person name="Chen W."/>
        </authorList>
    </citation>
    <scope>NUCLEOTIDE SEQUENCE</scope>
    <source>
        <tissue evidence="3">Salivary gland</tissue>
    </source>
</reference>
<dbReference type="PANTHER" id="PTHR10041">
    <property type="entry name" value="COLIPASE"/>
    <property type="match status" value="1"/>
</dbReference>
<feature type="region of interest" description="Disordered" evidence="1">
    <location>
        <begin position="69"/>
        <end position="92"/>
    </location>
</feature>